<dbReference type="InterPro" id="IPR010723">
    <property type="entry name" value="HemN_C"/>
</dbReference>
<dbReference type="InterPro" id="IPR006638">
    <property type="entry name" value="Elp3/MiaA/NifB-like_rSAM"/>
</dbReference>
<keyword evidence="8 10" id="KW-0411">Iron-sulfur</keyword>
<evidence type="ECO:0000256" key="3">
    <source>
        <dbReference type="ARBA" id="ARBA00017228"/>
    </source>
</evidence>
<dbReference type="InterPro" id="IPR058240">
    <property type="entry name" value="rSAM_sf"/>
</dbReference>
<evidence type="ECO:0000256" key="7">
    <source>
        <dbReference type="ARBA" id="ARBA00023004"/>
    </source>
</evidence>
<gene>
    <name evidence="12" type="primary">hemW</name>
    <name evidence="12" type="ORF">EOE65_06035</name>
</gene>
<keyword evidence="10" id="KW-0004">4Fe-4S</keyword>
<evidence type="ECO:0000256" key="4">
    <source>
        <dbReference type="ARBA" id="ARBA00022617"/>
    </source>
</evidence>
<dbReference type="InterPro" id="IPR013785">
    <property type="entry name" value="Aldolase_TIM"/>
</dbReference>
<evidence type="ECO:0000256" key="1">
    <source>
        <dbReference type="ARBA" id="ARBA00001966"/>
    </source>
</evidence>
<dbReference type="GO" id="GO:0046872">
    <property type="term" value="F:metal ion binding"/>
    <property type="evidence" value="ECO:0007669"/>
    <property type="project" value="UniProtKB-UniRule"/>
</dbReference>
<dbReference type="SFLD" id="SFLDG01065">
    <property type="entry name" value="anaerobic_coproporphyrinogen-I"/>
    <property type="match status" value="1"/>
</dbReference>
<dbReference type="GO" id="GO:0004109">
    <property type="term" value="F:coproporphyrinogen oxidase activity"/>
    <property type="evidence" value="ECO:0007669"/>
    <property type="project" value="InterPro"/>
</dbReference>
<dbReference type="CDD" id="cd01335">
    <property type="entry name" value="Radical_SAM"/>
    <property type="match status" value="1"/>
</dbReference>
<comment type="subcellular location">
    <subcellularLocation>
        <location evidence="10">Cytoplasm</location>
    </subcellularLocation>
</comment>
<dbReference type="NCBIfam" id="TIGR00539">
    <property type="entry name" value="hemN_rel"/>
    <property type="match status" value="1"/>
</dbReference>
<keyword evidence="7 10" id="KW-0408">Iron</keyword>
<dbReference type="PANTHER" id="PTHR13932:SF5">
    <property type="entry name" value="RADICAL S-ADENOSYL METHIONINE DOMAIN-CONTAINING PROTEIN 1, MITOCHONDRIAL"/>
    <property type="match status" value="1"/>
</dbReference>
<keyword evidence="4 10" id="KW-0349">Heme</keyword>
<dbReference type="InterPro" id="IPR034505">
    <property type="entry name" value="Coproporphyrinogen-III_oxidase"/>
</dbReference>
<sequence length="377" mass="42245">MSIPLSLYVHIPWCVRKCPYCDFNSHAVRDELPEATYIDTVLADLRHEARWAQGREIQSIFIGGGTPSLFSAQSIAKLLDSANRIVPFASDIEITMEANPGTFEQDKFAGFLAAGVNRLSIGVQSFNTHHLKALGRIHSGQEAERAIAAAHQLGFKRLNIDLMHGLPDQTPQQALADLEQGLALGPDHLSWYQLTIEPNTEFYQRPPQIPEDDALWEIQQQGQARIHAAGFTQYEVSAYAKAPTARARHNLNYWEFGDYIGIGAGAHGKVTDLSTHEIHRRWKQRSPKAYMTHIDPLGGSRILAPDELPFEFMMNALRLIDGVPTERFHERTGQPIEVMAAVLQQAREKGLLHPHRLQATPQGQLFLNDLLGLFLDE</sequence>
<proteinExistence type="inferred from homology"/>
<keyword evidence="6 10" id="KW-0479">Metal-binding</keyword>
<evidence type="ECO:0000313" key="12">
    <source>
        <dbReference type="EMBL" id="RVU31537.1"/>
    </source>
</evidence>
<evidence type="ECO:0000256" key="2">
    <source>
        <dbReference type="ARBA" id="ARBA00006100"/>
    </source>
</evidence>
<evidence type="ECO:0000256" key="6">
    <source>
        <dbReference type="ARBA" id="ARBA00022723"/>
    </source>
</evidence>
<protein>
    <recommendedName>
        <fullName evidence="3 10">Heme chaperone HemW</fullName>
    </recommendedName>
</protein>
<dbReference type="AlphaFoldDB" id="A0A437QAL2"/>
<dbReference type="Pfam" id="PF04055">
    <property type="entry name" value="Radical_SAM"/>
    <property type="match status" value="1"/>
</dbReference>
<comment type="caution">
    <text evidence="12">The sequence shown here is derived from an EMBL/GenBank/DDBJ whole genome shotgun (WGS) entry which is preliminary data.</text>
</comment>
<evidence type="ECO:0000256" key="10">
    <source>
        <dbReference type="RuleBase" id="RU364116"/>
    </source>
</evidence>
<keyword evidence="10" id="KW-0963">Cytoplasm</keyword>
<comment type="function">
    <text evidence="10">Probably acts as a heme chaperone, transferring heme to an unknown acceptor. Binds one molecule of heme per monomer, possibly covalently. Binds 1 [4Fe-4S] cluster. The cluster is coordinated with 3 cysteines and an exchangeable S-adenosyl-L-methionine.</text>
</comment>
<dbReference type="EMBL" id="SACQ01000002">
    <property type="protein sequence ID" value="RVU31537.1"/>
    <property type="molecule type" value="Genomic_DNA"/>
</dbReference>
<evidence type="ECO:0000256" key="8">
    <source>
        <dbReference type="ARBA" id="ARBA00023014"/>
    </source>
</evidence>
<dbReference type="GO" id="GO:0051539">
    <property type="term" value="F:4 iron, 4 sulfur cluster binding"/>
    <property type="evidence" value="ECO:0007669"/>
    <property type="project" value="UniProtKB-UniRule"/>
</dbReference>
<comment type="cofactor">
    <cofactor evidence="1">
        <name>[4Fe-4S] cluster</name>
        <dbReference type="ChEBI" id="CHEBI:49883"/>
    </cofactor>
</comment>
<name>A0A437QAL2_9GAMM</name>
<keyword evidence="9 10" id="KW-0143">Chaperone</keyword>
<dbReference type="SFLD" id="SFLDS00029">
    <property type="entry name" value="Radical_SAM"/>
    <property type="match status" value="1"/>
</dbReference>
<dbReference type="GO" id="GO:0006779">
    <property type="term" value="P:porphyrin-containing compound biosynthetic process"/>
    <property type="evidence" value="ECO:0007669"/>
    <property type="project" value="InterPro"/>
</dbReference>
<keyword evidence="5 10" id="KW-0949">S-adenosyl-L-methionine</keyword>
<reference evidence="12 13" key="1">
    <citation type="submission" date="2019-01" db="EMBL/GenBank/DDBJ databases">
        <authorList>
            <person name="Chen W.-M."/>
        </authorList>
    </citation>
    <scope>NUCLEOTIDE SEQUENCE [LARGE SCALE GENOMIC DNA]</scope>
    <source>
        <strain evidence="12 13">HPM-16</strain>
    </source>
</reference>
<evidence type="ECO:0000256" key="5">
    <source>
        <dbReference type="ARBA" id="ARBA00022691"/>
    </source>
</evidence>
<dbReference type="Gene3D" id="3.20.20.70">
    <property type="entry name" value="Aldolase class I"/>
    <property type="match status" value="1"/>
</dbReference>
<comment type="similarity">
    <text evidence="2">Belongs to the anaerobic coproporphyrinogen-III oxidase family. HemW subfamily.</text>
</comment>
<dbReference type="InterPro" id="IPR004559">
    <property type="entry name" value="HemW-like"/>
</dbReference>
<accession>A0A437QAL2</accession>
<evidence type="ECO:0000256" key="9">
    <source>
        <dbReference type="ARBA" id="ARBA00023186"/>
    </source>
</evidence>
<dbReference type="SMART" id="SM00729">
    <property type="entry name" value="Elp3"/>
    <property type="match status" value="1"/>
</dbReference>
<feature type="domain" description="Radical SAM core" evidence="11">
    <location>
        <begin position="1"/>
        <end position="232"/>
    </location>
</feature>
<dbReference type="PANTHER" id="PTHR13932">
    <property type="entry name" value="COPROPORPHYRINIGEN III OXIDASE"/>
    <property type="match status" value="1"/>
</dbReference>
<dbReference type="RefSeq" id="WP_127693396.1">
    <property type="nucleotide sequence ID" value="NZ_SACQ01000002.1"/>
</dbReference>
<organism evidence="12 13">
    <name type="scientific">Neptunomonas marina</name>
    <dbReference type="NCBI Taxonomy" id="1815562"/>
    <lineage>
        <taxon>Bacteria</taxon>
        <taxon>Pseudomonadati</taxon>
        <taxon>Pseudomonadota</taxon>
        <taxon>Gammaproteobacteria</taxon>
        <taxon>Oceanospirillales</taxon>
        <taxon>Oceanospirillaceae</taxon>
        <taxon>Neptunomonas</taxon>
    </lineage>
</organism>
<dbReference type="InterPro" id="IPR007197">
    <property type="entry name" value="rSAM"/>
</dbReference>
<keyword evidence="13" id="KW-1185">Reference proteome</keyword>
<dbReference type="Pfam" id="PF06969">
    <property type="entry name" value="HemN_C"/>
    <property type="match status" value="1"/>
</dbReference>
<dbReference type="PROSITE" id="PS51918">
    <property type="entry name" value="RADICAL_SAM"/>
    <property type="match status" value="1"/>
</dbReference>
<dbReference type="Proteomes" id="UP000282818">
    <property type="component" value="Unassembled WGS sequence"/>
</dbReference>
<dbReference type="SUPFAM" id="SSF102114">
    <property type="entry name" value="Radical SAM enzymes"/>
    <property type="match status" value="1"/>
</dbReference>
<dbReference type="SFLD" id="SFLDF00288">
    <property type="entry name" value="HemN-like__clustered_with_nucl"/>
    <property type="match status" value="1"/>
</dbReference>
<dbReference type="GO" id="GO:0005737">
    <property type="term" value="C:cytoplasm"/>
    <property type="evidence" value="ECO:0007669"/>
    <property type="project" value="UniProtKB-SubCell"/>
</dbReference>
<evidence type="ECO:0000259" key="11">
    <source>
        <dbReference type="PROSITE" id="PS51918"/>
    </source>
</evidence>
<dbReference type="SFLD" id="SFLDG01082">
    <property type="entry name" value="B12-binding_domain_containing"/>
    <property type="match status" value="1"/>
</dbReference>
<dbReference type="SFLD" id="SFLDF00562">
    <property type="entry name" value="HemN-like__clustered_with_heat"/>
    <property type="match status" value="1"/>
</dbReference>
<evidence type="ECO:0000313" key="13">
    <source>
        <dbReference type="Proteomes" id="UP000282818"/>
    </source>
</evidence>